<organism evidence="5">
    <name type="scientific">marine sediment metagenome</name>
    <dbReference type="NCBI Taxonomy" id="412755"/>
    <lineage>
        <taxon>unclassified sequences</taxon>
        <taxon>metagenomes</taxon>
        <taxon>ecological metagenomes</taxon>
    </lineage>
</organism>
<proteinExistence type="predicted"/>
<evidence type="ECO:0000259" key="4">
    <source>
        <dbReference type="Pfam" id="PF00889"/>
    </source>
</evidence>
<protein>
    <recommendedName>
        <fullName evidence="4">Translation elongation factor EFTs/EF1B dimerisation domain-containing protein</fullName>
    </recommendedName>
</protein>
<dbReference type="InterPro" id="IPR001816">
    <property type="entry name" value="Transl_elong_EFTs/EF1B"/>
</dbReference>
<evidence type="ECO:0000256" key="1">
    <source>
        <dbReference type="ARBA" id="ARBA00022768"/>
    </source>
</evidence>
<dbReference type="PANTHER" id="PTHR11741">
    <property type="entry name" value="ELONGATION FACTOR TS"/>
    <property type="match status" value="1"/>
</dbReference>
<gene>
    <name evidence="5" type="ORF">LCGC14_1521630</name>
</gene>
<evidence type="ECO:0000313" key="5">
    <source>
        <dbReference type="EMBL" id="KKM62441.1"/>
    </source>
</evidence>
<keyword evidence="2" id="KW-0648">Protein biosynthesis</keyword>
<evidence type="ECO:0000256" key="2">
    <source>
        <dbReference type="ARBA" id="ARBA00022917"/>
    </source>
</evidence>
<evidence type="ECO:0000256" key="3">
    <source>
        <dbReference type="ARBA" id="ARBA00025453"/>
    </source>
</evidence>
<dbReference type="PANTHER" id="PTHR11741:SF10">
    <property type="entry name" value="POLYPROTEIN OF EF-TS, CHLOROPLASTIC"/>
    <property type="match status" value="1"/>
</dbReference>
<feature type="domain" description="Translation elongation factor EFTs/EF1B dimerisation" evidence="4">
    <location>
        <begin position="7"/>
        <end position="70"/>
    </location>
</feature>
<dbReference type="GO" id="GO:0070125">
    <property type="term" value="P:mitochondrial translational elongation"/>
    <property type="evidence" value="ECO:0007669"/>
    <property type="project" value="TreeGrafter"/>
</dbReference>
<dbReference type="InterPro" id="IPR036402">
    <property type="entry name" value="EF-Ts_dimer_sf"/>
</dbReference>
<dbReference type="Gene3D" id="3.30.479.20">
    <property type="entry name" value="Elongation factor Ts, dimerisation domain"/>
    <property type="match status" value="1"/>
</dbReference>
<dbReference type="EMBL" id="LAZR01011294">
    <property type="protein sequence ID" value="KKM62441.1"/>
    <property type="molecule type" value="Genomic_DNA"/>
</dbReference>
<keyword evidence="1" id="KW-0251">Elongation factor</keyword>
<dbReference type="AlphaFoldDB" id="A0A0F9JJD9"/>
<comment type="caution">
    <text evidence="5">The sequence shown here is derived from an EMBL/GenBank/DDBJ whole genome shotgun (WGS) entry which is preliminary data.</text>
</comment>
<name>A0A0F9JJD9_9ZZZZ</name>
<dbReference type="SUPFAM" id="SSF54713">
    <property type="entry name" value="Elongation factor Ts (EF-Ts), dimerisation domain"/>
    <property type="match status" value="1"/>
</dbReference>
<sequence>MRNDFLRAEPFRELVHEVVMQIAAMNPKDVDALLEQSYIKDESISIGDLIKQTIGTIGENISVERFCRYEL</sequence>
<comment type="function">
    <text evidence="3">Associates with the EF-Tu.GDP complex and induces the exchange of GDP to GTP. It remains bound to the aminoacyl-tRNA.EF-Tu.GTP complex up to the GTP hydrolysis stage on the ribosome.</text>
</comment>
<dbReference type="InterPro" id="IPR014039">
    <property type="entry name" value="Transl_elong_EFTs/EF1B_dimer"/>
</dbReference>
<reference evidence="5" key="1">
    <citation type="journal article" date="2015" name="Nature">
        <title>Complex archaea that bridge the gap between prokaryotes and eukaryotes.</title>
        <authorList>
            <person name="Spang A."/>
            <person name="Saw J.H."/>
            <person name="Jorgensen S.L."/>
            <person name="Zaremba-Niedzwiedzka K."/>
            <person name="Martijn J."/>
            <person name="Lind A.E."/>
            <person name="van Eijk R."/>
            <person name="Schleper C."/>
            <person name="Guy L."/>
            <person name="Ettema T.J."/>
        </authorList>
    </citation>
    <scope>NUCLEOTIDE SEQUENCE</scope>
</reference>
<dbReference type="GO" id="GO:0005739">
    <property type="term" value="C:mitochondrion"/>
    <property type="evidence" value="ECO:0007669"/>
    <property type="project" value="GOC"/>
</dbReference>
<accession>A0A0F9JJD9</accession>
<dbReference type="Pfam" id="PF00889">
    <property type="entry name" value="EF_TS"/>
    <property type="match status" value="1"/>
</dbReference>
<dbReference type="GO" id="GO:0003746">
    <property type="term" value="F:translation elongation factor activity"/>
    <property type="evidence" value="ECO:0007669"/>
    <property type="project" value="UniProtKB-KW"/>
</dbReference>